<evidence type="ECO:0000313" key="1">
    <source>
        <dbReference type="EMBL" id="PHM47022.1"/>
    </source>
</evidence>
<dbReference type="Proteomes" id="UP000221980">
    <property type="component" value="Unassembled WGS sequence"/>
</dbReference>
<dbReference type="RefSeq" id="WP_339373861.1">
    <property type="nucleotide sequence ID" value="NZ_CAWNQI010000055.1"/>
</dbReference>
<sequence length="84" mass="9470">MYLDESGFAQSMPRQHGYSEKGLRCFGTHDWHAKGRINVIGAIIKNTFVTLDGVVIKYLTRIPFKPSLENRLLSRTLSVMASSI</sequence>
<reference evidence="1 2" key="1">
    <citation type="journal article" date="2017" name="Nat. Microbiol.">
        <title>Natural product diversity associated with the nematode symbionts Photorhabdus and Xenorhabdus.</title>
        <authorList>
            <person name="Tobias N.J."/>
            <person name="Wolff H."/>
            <person name="Djahanschiri B."/>
            <person name="Grundmann F."/>
            <person name="Kronenwerth M."/>
            <person name="Shi Y.M."/>
            <person name="Simonyi S."/>
            <person name="Grun P."/>
            <person name="Shapiro-Ilan D."/>
            <person name="Pidot S.J."/>
            <person name="Stinear T.P."/>
            <person name="Ebersberger I."/>
            <person name="Bode H.B."/>
        </authorList>
    </citation>
    <scope>NUCLEOTIDE SEQUENCE [LARGE SCALE GENOMIC DNA]</scope>
    <source>
        <strain evidence="1 2">DSM 17902</strain>
    </source>
</reference>
<keyword evidence="2" id="KW-1185">Reference proteome</keyword>
<organism evidence="1 2">
    <name type="scientific">Xenorhabdus miraniensis</name>
    <dbReference type="NCBI Taxonomy" id="351674"/>
    <lineage>
        <taxon>Bacteria</taxon>
        <taxon>Pseudomonadati</taxon>
        <taxon>Pseudomonadota</taxon>
        <taxon>Gammaproteobacteria</taxon>
        <taxon>Enterobacterales</taxon>
        <taxon>Morganellaceae</taxon>
        <taxon>Xenorhabdus</taxon>
    </lineage>
</organism>
<proteinExistence type="predicted"/>
<evidence type="ECO:0000313" key="2">
    <source>
        <dbReference type="Proteomes" id="UP000221980"/>
    </source>
</evidence>
<name>A0A2D0JL42_9GAMM</name>
<protein>
    <submittedName>
        <fullName evidence="1">Transposase</fullName>
    </submittedName>
</protein>
<dbReference type="AlphaFoldDB" id="A0A2D0JL42"/>
<dbReference type="EMBL" id="NITZ01000023">
    <property type="protein sequence ID" value="PHM47022.1"/>
    <property type="molecule type" value="Genomic_DNA"/>
</dbReference>
<gene>
    <name evidence="1" type="ORF">Xmir_03604</name>
</gene>
<comment type="caution">
    <text evidence="1">The sequence shown here is derived from an EMBL/GenBank/DDBJ whole genome shotgun (WGS) entry which is preliminary data.</text>
</comment>
<accession>A0A2D0JL42</accession>